<dbReference type="InterPro" id="IPR036388">
    <property type="entry name" value="WH-like_DNA-bd_sf"/>
</dbReference>
<dbReference type="InterPro" id="IPR016032">
    <property type="entry name" value="Sig_transdc_resp-reg_C-effctor"/>
</dbReference>
<accession>A0A318TW57</accession>
<dbReference type="SUPFAM" id="SSF46894">
    <property type="entry name" value="C-terminal effector domain of the bipartite response regulators"/>
    <property type="match status" value="1"/>
</dbReference>
<dbReference type="PROSITE" id="PS50043">
    <property type="entry name" value="HTH_LUXR_2"/>
    <property type="match status" value="1"/>
</dbReference>
<comment type="caution">
    <text evidence="5">The sequence shown here is derived from an EMBL/GenBank/DDBJ whole genome shotgun (WGS) entry which is preliminary data.</text>
</comment>
<organism evidence="5 6">
    <name type="scientific">Rhodobacter viridis</name>
    <dbReference type="NCBI Taxonomy" id="1054202"/>
    <lineage>
        <taxon>Bacteria</taxon>
        <taxon>Pseudomonadati</taxon>
        <taxon>Pseudomonadota</taxon>
        <taxon>Alphaproteobacteria</taxon>
        <taxon>Rhodobacterales</taxon>
        <taxon>Rhodobacter group</taxon>
        <taxon>Rhodobacter</taxon>
    </lineage>
</organism>
<dbReference type="PANTHER" id="PTHR44688:SF16">
    <property type="entry name" value="DNA-BINDING TRANSCRIPTIONAL ACTIVATOR DEVR_DOSR"/>
    <property type="match status" value="1"/>
</dbReference>
<name>A0A318TW57_9RHOB</name>
<dbReference type="GO" id="GO:0006355">
    <property type="term" value="P:regulation of DNA-templated transcription"/>
    <property type="evidence" value="ECO:0007669"/>
    <property type="project" value="InterPro"/>
</dbReference>
<dbReference type="Gene3D" id="1.10.10.10">
    <property type="entry name" value="Winged helix-like DNA-binding domain superfamily/Winged helix DNA-binding domain"/>
    <property type="match status" value="1"/>
</dbReference>
<feature type="domain" description="HTH luxR-type" evidence="4">
    <location>
        <begin position="178"/>
        <end position="243"/>
    </location>
</feature>
<dbReference type="RefSeq" id="WP_110806472.1">
    <property type="nucleotide sequence ID" value="NZ_QJTK01000012.1"/>
</dbReference>
<dbReference type="SUPFAM" id="SSF75516">
    <property type="entry name" value="Pheromone-binding domain of LuxR-like quorum-sensing transcription factors"/>
    <property type="match status" value="1"/>
</dbReference>
<keyword evidence="2 5" id="KW-0238">DNA-binding</keyword>
<dbReference type="OrthoDB" id="7692966at2"/>
<evidence type="ECO:0000313" key="5">
    <source>
        <dbReference type="EMBL" id="PYF08623.1"/>
    </source>
</evidence>
<dbReference type="Pfam" id="PF00196">
    <property type="entry name" value="GerE"/>
    <property type="match status" value="1"/>
</dbReference>
<evidence type="ECO:0000313" key="6">
    <source>
        <dbReference type="Proteomes" id="UP000247727"/>
    </source>
</evidence>
<dbReference type="InterPro" id="IPR036693">
    <property type="entry name" value="TF_LuxR_autoind-bd_dom_sf"/>
</dbReference>
<keyword evidence="3" id="KW-0804">Transcription</keyword>
<keyword evidence="1" id="KW-0805">Transcription regulation</keyword>
<dbReference type="CDD" id="cd06170">
    <property type="entry name" value="LuxR_C_like"/>
    <property type="match status" value="1"/>
</dbReference>
<evidence type="ECO:0000256" key="3">
    <source>
        <dbReference type="ARBA" id="ARBA00023163"/>
    </source>
</evidence>
<keyword evidence="6" id="KW-1185">Reference proteome</keyword>
<evidence type="ECO:0000256" key="1">
    <source>
        <dbReference type="ARBA" id="ARBA00023015"/>
    </source>
</evidence>
<evidence type="ECO:0000259" key="4">
    <source>
        <dbReference type="PROSITE" id="PS50043"/>
    </source>
</evidence>
<gene>
    <name evidence="5" type="ORF">C8J30_11239</name>
</gene>
<reference evidence="5 6" key="1">
    <citation type="submission" date="2018-06" db="EMBL/GenBank/DDBJ databases">
        <title>Genomic Encyclopedia of Type Strains, Phase III (KMG-III): the genomes of soil and plant-associated and newly described type strains.</title>
        <authorList>
            <person name="Whitman W."/>
        </authorList>
    </citation>
    <scope>NUCLEOTIDE SEQUENCE [LARGE SCALE GENOMIC DNA]</scope>
    <source>
        <strain evidence="5 6">JA737</strain>
    </source>
</reference>
<dbReference type="PRINTS" id="PR00038">
    <property type="entry name" value="HTHLUXR"/>
</dbReference>
<dbReference type="PANTHER" id="PTHR44688">
    <property type="entry name" value="DNA-BINDING TRANSCRIPTIONAL ACTIVATOR DEVR_DOSR"/>
    <property type="match status" value="1"/>
</dbReference>
<dbReference type="EMBL" id="QJTK01000012">
    <property type="protein sequence ID" value="PYF08623.1"/>
    <property type="molecule type" value="Genomic_DNA"/>
</dbReference>
<dbReference type="Proteomes" id="UP000247727">
    <property type="component" value="Unassembled WGS sequence"/>
</dbReference>
<dbReference type="AlphaFoldDB" id="A0A318TW57"/>
<dbReference type="Gene3D" id="3.30.450.80">
    <property type="entry name" value="Transcription factor LuxR-like, autoinducer-binding domain"/>
    <property type="match status" value="1"/>
</dbReference>
<sequence>MTMQALLDLAETLRADPDPLARFSEFAQRRGAKGFFYGFSAFRSDVGDLGYTAALFHHHTYSAEWQSAIGVGALLDNDHSIVAMDHGARMVEWMPAELGSFLASLTPSQRRQFEIEHDLGMTCGASLLLDGHPLGFSGIGLWMDTPPETAAFRRLWAAEGTVLTAASNLLDAAVRGDRTNLLVRLSPREIDCLCWLARGLRPAEICWRLKISEKTFEKHIASAKAKLKSRTRDQALAKAVLMRLLPL</sequence>
<dbReference type="SMART" id="SM00421">
    <property type="entry name" value="HTH_LUXR"/>
    <property type="match status" value="1"/>
</dbReference>
<proteinExistence type="predicted"/>
<protein>
    <submittedName>
        <fullName evidence="5">DNA-binding CsgD family transcriptional regulator</fullName>
    </submittedName>
</protein>
<evidence type="ECO:0000256" key="2">
    <source>
        <dbReference type="ARBA" id="ARBA00023125"/>
    </source>
</evidence>
<dbReference type="InterPro" id="IPR000792">
    <property type="entry name" value="Tscrpt_reg_LuxR_C"/>
</dbReference>
<dbReference type="GO" id="GO:0003677">
    <property type="term" value="F:DNA binding"/>
    <property type="evidence" value="ECO:0007669"/>
    <property type="project" value="UniProtKB-KW"/>
</dbReference>